<sequence>MFATSLAWFTLEGIAFSIAVGVLLREAIVLAGVFMTDHRIIMAGTLNRGGQLREMWSTATRWWLGVVSSGFVILAVPALLSILVPVGFQAIVRPSHRMRRGSVDTLGGLVADGMSRGTYFSILRRSMDSDNAVWGTGVTDSGPEVQRPCTGSRFRATEWEFPSSSSFAPSSLPTFQSASFKNQTITSEAPLLDTFYHGSDDIGVCLTTPGGTHLVGTAVFTSGRPGPEISRQSSLLKGSGTTYRYGYFIESQGAKTLDVLTREVVGSPAEVDFSIFKVGEISEEFRSGLKSWEGNGTRGLSESVAAPEWTAFNTALMMMSSGVPQVWVRSSKVWVRSVAHVTTIPSSEWRSRGSGVDLGKRAIPTHGSYDFRGELWEKWLEFPPILRGGEVYLSGNSTELAESGWPASYAPVRVDGFELEDWAFWIGWGVVLLAVLVWGAAEVAPLPPLWRVLRRNALAVVLDAAPGKATNCLSGGRPTALRIADVRGGTHAALLLDGEEVTTVPCGPLGMIKSNTGSGRLDSSSS</sequence>
<dbReference type="AlphaFoldDB" id="A0A4P9YA07"/>
<keyword evidence="3" id="KW-1185">Reference proteome</keyword>
<organism evidence="2 3">
    <name type="scientific">Piptocephalis cylindrospora</name>
    <dbReference type="NCBI Taxonomy" id="1907219"/>
    <lineage>
        <taxon>Eukaryota</taxon>
        <taxon>Fungi</taxon>
        <taxon>Fungi incertae sedis</taxon>
        <taxon>Zoopagomycota</taxon>
        <taxon>Zoopagomycotina</taxon>
        <taxon>Zoopagomycetes</taxon>
        <taxon>Zoopagales</taxon>
        <taxon>Piptocephalidaceae</taxon>
        <taxon>Piptocephalis</taxon>
    </lineage>
</organism>
<reference evidence="3" key="1">
    <citation type="journal article" date="2018" name="Nat. Microbiol.">
        <title>Leveraging single-cell genomics to expand the fungal tree of life.</title>
        <authorList>
            <person name="Ahrendt S.R."/>
            <person name="Quandt C.A."/>
            <person name="Ciobanu D."/>
            <person name="Clum A."/>
            <person name="Salamov A."/>
            <person name="Andreopoulos B."/>
            <person name="Cheng J.F."/>
            <person name="Woyke T."/>
            <person name="Pelin A."/>
            <person name="Henrissat B."/>
            <person name="Reynolds N.K."/>
            <person name="Benny G.L."/>
            <person name="Smith M.E."/>
            <person name="James T.Y."/>
            <person name="Grigoriev I.V."/>
        </authorList>
    </citation>
    <scope>NUCLEOTIDE SEQUENCE [LARGE SCALE GENOMIC DNA]</scope>
</reference>
<dbReference type="EMBL" id="KZ987742">
    <property type="protein sequence ID" value="RKP15291.1"/>
    <property type="molecule type" value="Genomic_DNA"/>
</dbReference>
<proteinExistence type="predicted"/>
<evidence type="ECO:0008006" key="4">
    <source>
        <dbReference type="Google" id="ProtNLM"/>
    </source>
</evidence>
<keyword evidence="1" id="KW-1133">Transmembrane helix</keyword>
<feature type="transmembrane region" description="Helical" evidence="1">
    <location>
        <begin position="422"/>
        <end position="441"/>
    </location>
</feature>
<gene>
    <name evidence="2" type="ORF">BJ684DRAFT_14438</name>
</gene>
<dbReference type="Proteomes" id="UP000267251">
    <property type="component" value="Unassembled WGS sequence"/>
</dbReference>
<evidence type="ECO:0000313" key="2">
    <source>
        <dbReference type="EMBL" id="RKP15291.1"/>
    </source>
</evidence>
<name>A0A4P9YA07_9FUNG</name>
<keyword evidence="1" id="KW-0812">Transmembrane</keyword>
<accession>A0A4P9YA07</accession>
<keyword evidence="1" id="KW-0472">Membrane</keyword>
<feature type="transmembrane region" description="Helical" evidence="1">
    <location>
        <begin position="6"/>
        <end position="34"/>
    </location>
</feature>
<evidence type="ECO:0000313" key="3">
    <source>
        <dbReference type="Proteomes" id="UP000267251"/>
    </source>
</evidence>
<evidence type="ECO:0000256" key="1">
    <source>
        <dbReference type="SAM" id="Phobius"/>
    </source>
</evidence>
<feature type="transmembrane region" description="Helical" evidence="1">
    <location>
        <begin position="62"/>
        <end position="88"/>
    </location>
</feature>
<protein>
    <recommendedName>
        <fullName evidence="4">Transmembrane protein</fullName>
    </recommendedName>
</protein>